<feature type="compositionally biased region" description="Basic and acidic residues" evidence="1">
    <location>
        <begin position="303"/>
        <end position="313"/>
    </location>
</feature>
<feature type="compositionally biased region" description="Polar residues" evidence="1">
    <location>
        <begin position="1658"/>
        <end position="1673"/>
    </location>
</feature>
<reference evidence="2 3" key="1">
    <citation type="journal article" date="2024" name="BMC Genomics">
        <title>Genome assembly of redclaw crayfish (Cherax quadricarinatus) provides insights into its immune adaptation and hypoxia tolerance.</title>
        <authorList>
            <person name="Liu Z."/>
            <person name="Zheng J."/>
            <person name="Li H."/>
            <person name="Fang K."/>
            <person name="Wang S."/>
            <person name="He J."/>
            <person name="Zhou D."/>
            <person name="Weng S."/>
            <person name="Chi M."/>
            <person name="Gu Z."/>
            <person name="He J."/>
            <person name="Li F."/>
            <person name="Wang M."/>
        </authorList>
    </citation>
    <scope>NUCLEOTIDE SEQUENCE [LARGE SCALE GENOMIC DNA]</scope>
    <source>
        <strain evidence="2">ZL_2023a</strain>
    </source>
</reference>
<dbReference type="Proteomes" id="UP001445076">
    <property type="component" value="Unassembled WGS sequence"/>
</dbReference>
<feature type="compositionally biased region" description="Polar residues" evidence="1">
    <location>
        <begin position="231"/>
        <end position="243"/>
    </location>
</feature>
<feature type="compositionally biased region" description="Polar residues" evidence="1">
    <location>
        <begin position="1053"/>
        <end position="1069"/>
    </location>
</feature>
<feature type="region of interest" description="Disordered" evidence="1">
    <location>
        <begin position="543"/>
        <end position="686"/>
    </location>
</feature>
<feature type="region of interest" description="Disordered" evidence="1">
    <location>
        <begin position="449"/>
        <end position="508"/>
    </location>
</feature>
<feature type="compositionally biased region" description="Basic and acidic residues" evidence="1">
    <location>
        <begin position="906"/>
        <end position="917"/>
    </location>
</feature>
<feature type="compositionally biased region" description="Basic and acidic residues" evidence="1">
    <location>
        <begin position="1559"/>
        <end position="1571"/>
    </location>
</feature>
<feature type="compositionally biased region" description="Basic and acidic residues" evidence="1">
    <location>
        <begin position="256"/>
        <end position="285"/>
    </location>
</feature>
<feature type="compositionally biased region" description="Acidic residues" evidence="1">
    <location>
        <begin position="1426"/>
        <end position="1435"/>
    </location>
</feature>
<feature type="compositionally biased region" description="Basic and acidic residues" evidence="1">
    <location>
        <begin position="1452"/>
        <end position="1466"/>
    </location>
</feature>
<gene>
    <name evidence="2" type="ORF">OTU49_015394</name>
</gene>
<feature type="compositionally biased region" description="Basic and acidic residues" evidence="1">
    <location>
        <begin position="1581"/>
        <end position="1635"/>
    </location>
</feature>
<feature type="region of interest" description="Disordered" evidence="1">
    <location>
        <begin position="896"/>
        <end position="924"/>
    </location>
</feature>
<comment type="caution">
    <text evidence="2">The sequence shown here is derived from an EMBL/GenBank/DDBJ whole genome shotgun (WGS) entry which is preliminary data.</text>
</comment>
<feature type="region of interest" description="Disordered" evidence="1">
    <location>
        <begin position="957"/>
        <end position="981"/>
    </location>
</feature>
<feature type="compositionally biased region" description="Low complexity" evidence="1">
    <location>
        <begin position="1470"/>
        <end position="1479"/>
    </location>
</feature>
<feature type="region of interest" description="Disordered" evidence="1">
    <location>
        <begin position="107"/>
        <end position="148"/>
    </location>
</feature>
<organism evidence="2 3">
    <name type="scientific">Cherax quadricarinatus</name>
    <name type="common">Australian red claw crayfish</name>
    <dbReference type="NCBI Taxonomy" id="27406"/>
    <lineage>
        <taxon>Eukaryota</taxon>
        <taxon>Metazoa</taxon>
        <taxon>Ecdysozoa</taxon>
        <taxon>Arthropoda</taxon>
        <taxon>Crustacea</taxon>
        <taxon>Multicrustacea</taxon>
        <taxon>Malacostraca</taxon>
        <taxon>Eumalacostraca</taxon>
        <taxon>Eucarida</taxon>
        <taxon>Decapoda</taxon>
        <taxon>Pleocyemata</taxon>
        <taxon>Astacidea</taxon>
        <taxon>Parastacoidea</taxon>
        <taxon>Parastacidae</taxon>
        <taxon>Cherax</taxon>
    </lineage>
</organism>
<feature type="region of interest" description="Disordered" evidence="1">
    <location>
        <begin position="194"/>
        <end position="428"/>
    </location>
</feature>
<feature type="compositionally biased region" description="Basic and acidic residues" evidence="1">
    <location>
        <begin position="601"/>
        <end position="616"/>
    </location>
</feature>
<feature type="compositionally biased region" description="Low complexity" evidence="1">
    <location>
        <begin position="1436"/>
        <end position="1447"/>
    </location>
</feature>
<feature type="compositionally biased region" description="Polar residues" evidence="1">
    <location>
        <begin position="286"/>
        <end position="302"/>
    </location>
</feature>
<accession>A0AAW0XYK5</accession>
<feature type="compositionally biased region" description="Polar residues" evidence="1">
    <location>
        <begin position="138"/>
        <end position="148"/>
    </location>
</feature>
<evidence type="ECO:0000256" key="1">
    <source>
        <dbReference type="SAM" id="MobiDB-lite"/>
    </source>
</evidence>
<evidence type="ECO:0000313" key="2">
    <source>
        <dbReference type="EMBL" id="KAK8749492.1"/>
    </source>
</evidence>
<feature type="region of interest" description="Disordered" evidence="1">
    <location>
        <begin position="716"/>
        <end position="758"/>
    </location>
</feature>
<name>A0AAW0XYK5_CHEQU</name>
<feature type="compositionally biased region" description="Basic and acidic residues" evidence="1">
    <location>
        <begin position="635"/>
        <end position="659"/>
    </location>
</feature>
<feature type="compositionally biased region" description="Basic and acidic residues" evidence="1">
    <location>
        <begin position="1362"/>
        <end position="1383"/>
    </location>
</feature>
<feature type="compositionally biased region" description="Basic and acidic residues" evidence="1">
    <location>
        <begin position="342"/>
        <end position="367"/>
    </location>
</feature>
<feature type="compositionally biased region" description="Basic and acidic residues" evidence="1">
    <location>
        <begin position="1276"/>
        <end position="1287"/>
    </location>
</feature>
<feature type="compositionally biased region" description="Basic and acidic residues" evidence="1">
    <location>
        <begin position="376"/>
        <end position="410"/>
    </location>
</feature>
<feature type="compositionally biased region" description="Polar residues" evidence="1">
    <location>
        <begin position="568"/>
        <end position="581"/>
    </location>
</feature>
<feature type="compositionally biased region" description="Pro residues" evidence="1">
    <location>
        <begin position="1314"/>
        <end position="1328"/>
    </location>
</feature>
<feature type="compositionally biased region" description="Basic and acidic residues" evidence="1">
    <location>
        <begin position="59"/>
        <end position="73"/>
    </location>
</feature>
<feature type="compositionally biased region" description="Low complexity" evidence="1">
    <location>
        <begin position="1696"/>
        <end position="1727"/>
    </location>
</feature>
<feature type="compositionally biased region" description="Basic residues" evidence="1">
    <location>
        <begin position="1399"/>
        <end position="1419"/>
    </location>
</feature>
<feature type="region of interest" description="Disordered" evidence="1">
    <location>
        <begin position="1358"/>
        <end position="1673"/>
    </location>
</feature>
<feature type="compositionally biased region" description="Polar residues" evidence="1">
    <location>
        <begin position="416"/>
        <end position="428"/>
    </location>
</feature>
<feature type="compositionally biased region" description="Low complexity" evidence="1">
    <location>
        <begin position="1290"/>
        <end position="1300"/>
    </location>
</feature>
<dbReference type="EMBL" id="JARKIK010000009">
    <property type="protein sequence ID" value="KAK8749492.1"/>
    <property type="molecule type" value="Genomic_DNA"/>
</dbReference>
<feature type="compositionally biased region" description="Basic residues" evidence="1">
    <location>
        <begin position="723"/>
        <end position="748"/>
    </location>
</feature>
<keyword evidence="3" id="KW-1185">Reference proteome</keyword>
<feature type="compositionally biased region" description="Basic residues" evidence="1">
    <location>
        <begin position="624"/>
        <end position="634"/>
    </location>
</feature>
<feature type="compositionally biased region" description="Basic and acidic residues" evidence="1">
    <location>
        <begin position="1493"/>
        <end position="1505"/>
    </location>
</feature>
<feature type="compositionally biased region" description="Basic and acidic residues" evidence="1">
    <location>
        <begin position="194"/>
        <end position="230"/>
    </location>
</feature>
<feature type="region of interest" description="Disordered" evidence="1">
    <location>
        <begin position="1044"/>
        <end position="1074"/>
    </location>
</feature>
<sequence length="1813" mass="202864">MAGHDEAADLWLAANFLTGRLYQNTNTPLATADLGGGTLRVTIPLSGPPEYIRKAIEKKRQERQKQGEGEGRHESRRQKLGGSGEQSDSVKRNISSTLGLFSISRSSNYQSREASSGGVRASENHGTSSTGVHIGGNHHTSSGSVRMSDNRASVVMEEVRSATGSVSGGVMRGGVRSATGRVTGEGQVREVRMMRGQQEAREPEIAKEAEQEEAKAGGKNKVEDSERESSQEVPMNVTNSNTSDSHKQLRQVNRHVSGEEIPKPKESLQTSEVRHGTYKEFRIQDHFTNSSADAFQDKNTQGRGERRMIEDNRGTGSDLRGPLPVDGEETSVGLTPGLARVQEGEEAKRGETEQKGTLGKAEEEKRKQDPRKRSDKHKDSNENDSKRLQSDKLKKSREQEDQHSNEEGAHTRRRGSASSLHVNTSETIIQQQISSMKFLGTAQDKKMTRVADDSIVSHTYTRTSHSHPGGRRPRTHPSSSRRRRQRKHRKRQKKMNQKKPKRRKHINSTYTATMQTLLPEVDLKNKSIDSLRSPSSVIPLATGELLNANPGGPGRGSVEDNHGFDEISISQSTTPVMQSREAQPHLPGNPVTGPDANSVRKGADTLNRNHTERSLESSRTSWKDKRKKHRKDHRRGSQERETIHEMSSKTLKPSRERQSDGVITGRALPNSDEAGQGDIAAGNEDEDIREARKQEISFESVTMKKIMNVATVTKKDRNVNKNNKNRKVKHEKNSKQRRKYGFQGRRRTQAVTRKERQQRINRWRHGVITRERQIPVTLNSAHIRTPQEINTKPRAKVRKRLDGAIRRRISRRGSVRNSSLETPTINSNNEHYSLNPSRVVAPGQTDHVTQPSSGILGSKTIESKNKFRSFKKKDRKYEDKSSLRIQWRVLGSQIRGIPPSDTITKSSDHPVRSETARNPRHARHYRSLHRRWKTGKGGRARAPTRDEQKTFYKLHRFSGPAKGSESAMQRKSNRRKRRELPAPFRFTSQWHGILESRGSGGWLAGFSRWRWRHFNARQDLKRSSEDIRKTIKAEVKVRLNRILKRRRKRETRQNSYNKSQKRSQNSSDWIDSRFAGKKRNPKCKEWEVLASTQGRSITGGKLKVPGEFGEDCQSTEQLPLQAGMVSSSCEHSRRYANQSLHSPAEETPLASRLNNLVNHRHQENKTMYTIVPSITTEDERGDQRTRRELRNLFSAPNITYRCSPSHKYWLFASSVPMGIYPARVKVLQSGNIIRLFPAPGKEAGVVGETGEADIPPPIPPPTAHHRSDIPPEEEYTELKSNDSDAHHQQSPQPASTTSPSLPSPPSPSTHISPTSPPPPPPPAPPPSPSVYTTPSTWINETLAKVKTVVDSILQSIGSASEELERKRNERQENANLNLEERGAGRRPGTGDVPQEERFRRRNERRRRIANNKGSRRRKMGIVETPSDADDGENENNAENNDNLNTEGENYDGEAKDERGRGRRAAEAEEPAAAVESPGGSLSKISSYKNNPRYKVEEESMTEKGAPHPSMMENGAPHPSMMESRAPHPSTRESGAPHRSTRESGAPHPSTRESGAPHRSTRESGAPHHSTRESGAPHYSMRKRETPQHSMRGREASLHSVREKLSPHHPLRERVPPHHPLRERVPPHHPLRERVPPHHSNTKRRRRPAHGRSSVAGLHSNSTKVAKSQSNFTNVAKSNSERLFITKGVTVPRTVTDSGITSDSDSFSSSESDSSSIPNSDIESNNNNISISVNRSVSLNSTSVTTMSGTTNNGTFTFDHKVSAAKVAHSESVPKLTSQSESSTDGEKVSRRDSESAVRRDGGSVYARQSSSYL</sequence>
<evidence type="ECO:0000313" key="3">
    <source>
        <dbReference type="Proteomes" id="UP001445076"/>
    </source>
</evidence>
<feature type="region of interest" description="Disordered" evidence="1">
    <location>
        <begin position="1767"/>
        <end position="1813"/>
    </location>
</feature>
<feature type="compositionally biased region" description="Basic residues" evidence="1">
    <location>
        <begin position="1639"/>
        <end position="1649"/>
    </location>
</feature>
<feature type="region of interest" description="Disordered" evidence="1">
    <location>
        <begin position="59"/>
        <end position="92"/>
    </location>
</feature>
<feature type="compositionally biased region" description="Basic and acidic residues" evidence="1">
    <location>
        <begin position="1784"/>
        <end position="1801"/>
    </location>
</feature>
<feature type="region of interest" description="Disordered" evidence="1">
    <location>
        <begin position="1244"/>
        <end position="1334"/>
    </location>
</feature>
<protein>
    <submittedName>
        <fullName evidence="2">Uncharacterized protein</fullName>
    </submittedName>
</protein>
<feature type="region of interest" description="Disordered" evidence="1">
    <location>
        <begin position="1693"/>
        <end position="1727"/>
    </location>
</feature>
<feature type="compositionally biased region" description="Basic residues" evidence="1">
    <location>
        <begin position="464"/>
        <end position="506"/>
    </location>
</feature>
<feature type="non-terminal residue" evidence="2">
    <location>
        <position position="1813"/>
    </location>
</feature>
<proteinExistence type="predicted"/>